<dbReference type="PANTHER" id="PTHR48111">
    <property type="entry name" value="REGULATOR OF RPOS"/>
    <property type="match status" value="1"/>
</dbReference>
<keyword evidence="2" id="KW-0902">Two-component regulatory system</keyword>
<evidence type="ECO:0000256" key="7">
    <source>
        <dbReference type="PROSITE-ProRule" id="PRU01091"/>
    </source>
</evidence>
<dbReference type="FunFam" id="3.40.50.2300:FF:000001">
    <property type="entry name" value="DNA-binding response regulator PhoB"/>
    <property type="match status" value="1"/>
</dbReference>
<dbReference type="InterPro" id="IPR011006">
    <property type="entry name" value="CheY-like_superfamily"/>
</dbReference>
<feature type="modified residue" description="4-aspartylphosphate" evidence="6">
    <location>
        <position position="56"/>
    </location>
</feature>
<evidence type="ECO:0000256" key="2">
    <source>
        <dbReference type="ARBA" id="ARBA00023012"/>
    </source>
</evidence>
<dbReference type="EMBL" id="CP041636">
    <property type="protein sequence ID" value="QDO98125.1"/>
    <property type="molecule type" value="Genomic_DNA"/>
</dbReference>
<evidence type="ECO:0000256" key="1">
    <source>
        <dbReference type="ARBA" id="ARBA00022553"/>
    </source>
</evidence>
<keyword evidence="1 6" id="KW-0597">Phosphoprotein</keyword>
<name>A0A516H304_9PROT</name>
<dbReference type="Pfam" id="PF00072">
    <property type="entry name" value="Response_reg"/>
    <property type="match status" value="1"/>
</dbReference>
<dbReference type="InterPro" id="IPR016032">
    <property type="entry name" value="Sig_transdc_resp-reg_C-effctor"/>
</dbReference>
<dbReference type="Pfam" id="PF00486">
    <property type="entry name" value="Trans_reg_C"/>
    <property type="match status" value="1"/>
</dbReference>
<dbReference type="Gene3D" id="6.10.250.690">
    <property type="match status" value="1"/>
</dbReference>
<dbReference type="GO" id="GO:0032993">
    <property type="term" value="C:protein-DNA complex"/>
    <property type="evidence" value="ECO:0007669"/>
    <property type="project" value="TreeGrafter"/>
</dbReference>
<evidence type="ECO:0000256" key="5">
    <source>
        <dbReference type="ARBA" id="ARBA00023163"/>
    </source>
</evidence>
<feature type="domain" description="Response regulatory" evidence="8">
    <location>
        <begin position="7"/>
        <end position="121"/>
    </location>
</feature>
<evidence type="ECO:0000256" key="4">
    <source>
        <dbReference type="ARBA" id="ARBA00023125"/>
    </source>
</evidence>
<dbReference type="PROSITE" id="PS51755">
    <property type="entry name" value="OMPR_PHOB"/>
    <property type="match status" value="1"/>
</dbReference>
<dbReference type="InterPro" id="IPR001789">
    <property type="entry name" value="Sig_transdc_resp-reg_receiver"/>
</dbReference>
<proteinExistence type="predicted"/>
<dbReference type="SMART" id="SM00448">
    <property type="entry name" value="REC"/>
    <property type="match status" value="1"/>
</dbReference>
<dbReference type="AlphaFoldDB" id="A0A516H304"/>
<dbReference type="SUPFAM" id="SSF52172">
    <property type="entry name" value="CheY-like"/>
    <property type="match status" value="1"/>
</dbReference>
<evidence type="ECO:0000259" key="8">
    <source>
        <dbReference type="PROSITE" id="PS50110"/>
    </source>
</evidence>
<dbReference type="OrthoDB" id="9784252at2"/>
<evidence type="ECO:0000259" key="9">
    <source>
        <dbReference type="PROSITE" id="PS51755"/>
    </source>
</evidence>
<dbReference type="GO" id="GO:0000976">
    <property type="term" value="F:transcription cis-regulatory region binding"/>
    <property type="evidence" value="ECO:0007669"/>
    <property type="project" value="TreeGrafter"/>
</dbReference>
<keyword evidence="5" id="KW-0804">Transcription</keyword>
<dbReference type="PANTHER" id="PTHR48111:SF4">
    <property type="entry name" value="DNA-BINDING DUAL TRANSCRIPTIONAL REGULATOR OMPR"/>
    <property type="match status" value="1"/>
</dbReference>
<dbReference type="RefSeq" id="WP_144069106.1">
    <property type="nucleotide sequence ID" value="NZ_CP041636.1"/>
</dbReference>
<feature type="domain" description="OmpR/PhoB-type" evidence="9">
    <location>
        <begin position="133"/>
        <end position="228"/>
    </location>
</feature>
<evidence type="ECO:0000313" key="11">
    <source>
        <dbReference type="Proteomes" id="UP000317496"/>
    </source>
</evidence>
<dbReference type="SUPFAM" id="SSF46894">
    <property type="entry name" value="C-terminal effector domain of the bipartite response regulators"/>
    <property type="match status" value="1"/>
</dbReference>
<dbReference type="InterPro" id="IPR001867">
    <property type="entry name" value="OmpR/PhoB-type_DNA-bd"/>
</dbReference>
<keyword evidence="4 7" id="KW-0238">DNA-binding</keyword>
<evidence type="ECO:0000256" key="3">
    <source>
        <dbReference type="ARBA" id="ARBA00023015"/>
    </source>
</evidence>
<organism evidence="10 11">
    <name type="scientific">Ferrovibrio terrae</name>
    <dbReference type="NCBI Taxonomy" id="2594003"/>
    <lineage>
        <taxon>Bacteria</taxon>
        <taxon>Pseudomonadati</taxon>
        <taxon>Pseudomonadota</taxon>
        <taxon>Alphaproteobacteria</taxon>
        <taxon>Rhodospirillales</taxon>
        <taxon>Rhodospirillaceae</taxon>
        <taxon>Ferrovibrio</taxon>
    </lineage>
</organism>
<dbReference type="Gene3D" id="3.40.50.2300">
    <property type="match status" value="1"/>
</dbReference>
<dbReference type="InterPro" id="IPR036388">
    <property type="entry name" value="WH-like_DNA-bd_sf"/>
</dbReference>
<keyword evidence="11" id="KW-1185">Reference proteome</keyword>
<dbReference type="GO" id="GO:0006355">
    <property type="term" value="P:regulation of DNA-templated transcription"/>
    <property type="evidence" value="ECO:0007669"/>
    <property type="project" value="InterPro"/>
</dbReference>
<accession>A0A516H304</accession>
<protein>
    <submittedName>
        <fullName evidence="10">Response regulator</fullName>
    </submittedName>
</protein>
<dbReference type="Gene3D" id="1.10.10.10">
    <property type="entry name" value="Winged helix-like DNA-binding domain superfamily/Winged helix DNA-binding domain"/>
    <property type="match status" value="1"/>
</dbReference>
<evidence type="ECO:0000256" key="6">
    <source>
        <dbReference type="PROSITE-ProRule" id="PRU00169"/>
    </source>
</evidence>
<dbReference type="GO" id="GO:0005829">
    <property type="term" value="C:cytosol"/>
    <property type="evidence" value="ECO:0007669"/>
    <property type="project" value="TreeGrafter"/>
</dbReference>
<dbReference type="CDD" id="cd00383">
    <property type="entry name" value="trans_reg_C"/>
    <property type="match status" value="1"/>
</dbReference>
<feature type="DNA-binding region" description="OmpR/PhoB-type" evidence="7">
    <location>
        <begin position="133"/>
        <end position="228"/>
    </location>
</feature>
<dbReference type="GO" id="GO:0000156">
    <property type="term" value="F:phosphorelay response regulator activity"/>
    <property type="evidence" value="ECO:0007669"/>
    <property type="project" value="TreeGrafter"/>
</dbReference>
<sequence length="229" mass="25390">MDLGEPHILVVDDDERIRTLLVRYLTGQNYRVTSAEDAADAADKLASVSFDLLIVDVMMPGQNGFDFVQDLRKRGNAVPVILLTARGEAEDRIKGLETGADDYLPKPFEPRELTLRINAILKRAARPAPVPPTIATRFGDFSFDAVRGELTRGDELVPLTTGEAQLLRILARSPGQTVPRAALADPATTGESRAVDVQITRLRRKIETDPRNPRFLQTVWGEGYVLWTE</sequence>
<evidence type="ECO:0000313" key="10">
    <source>
        <dbReference type="EMBL" id="QDO98125.1"/>
    </source>
</evidence>
<reference evidence="10 11" key="1">
    <citation type="submission" date="2019-07" db="EMBL/GenBank/DDBJ databases">
        <title>Genome sequencing for Ferrovibrio sp. K5.</title>
        <authorList>
            <person name="Park S.-J."/>
        </authorList>
    </citation>
    <scope>NUCLEOTIDE SEQUENCE [LARGE SCALE GENOMIC DNA]</scope>
    <source>
        <strain evidence="10 11">K5</strain>
    </source>
</reference>
<gene>
    <name evidence="10" type="ORF">FNB15_12965</name>
</gene>
<keyword evidence="3" id="KW-0805">Transcription regulation</keyword>
<dbReference type="KEGG" id="fer:FNB15_12965"/>
<dbReference type="InterPro" id="IPR039420">
    <property type="entry name" value="WalR-like"/>
</dbReference>
<dbReference type="SMART" id="SM00862">
    <property type="entry name" value="Trans_reg_C"/>
    <property type="match status" value="1"/>
</dbReference>
<dbReference type="Proteomes" id="UP000317496">
    <property type="component" value="Chromosome"/>
</dbReference>
<dbReference type="PROSITE" id="PS50110">
    <property type="entry name" value="RESPONSE_REGULATORY"/>
    <property type="match status" value="1"/>
</dbReference>